<dbReference type="AlphaFoldDB" id="A0A8S1XAG3"/>
<evidence type="ECO:0000256" key="1">
    <source>
        <dbReference type="SAM" id="Phobius"/>
    </source>
</evidence>
<evidence type="ECO:0008006" key="4">
    <source>
        <dbReference type="Google" id="ProtNLM"/>
    </source>
</evidence>
<sequence>MQKFRQNSDQTTLILSEFQPDHQNLIEIFYFNAKTSLVPIYYIFIIWKILFTKAPKSNYLMKQQEVGHIKLSFYFKDITMIQGTCI</sequence>
<organism evidence="2 3">
    <name type="scientific">Paramecium octaurelia</name>
    <dbReference type="NCBI Taxonomy" id="43137"/>
    <lineage>
        <taxon>Eukaryota</taxon>
        <taxon>Sar</taxon>
        <taxon>Alveolata</taxon>
        <taxon>Ciliophora</taxon>
        <taxon>Intramacronucleata</taxon>
        <taxon>Oligohymenophorea</taxon>
        <taxon>Peniculida</taxon>
        <taxon>Parameciidae</taxon>
        <taxon>Paramecium</taxon>
    </lineage>
</organism>
<keyword evidence="1" id="KW-0812">Transmembrane</keyword>
<reference evidence="2" key="1">
    <citation type="submission" date="2021-01" db="EMBL/GenBank/DDBJ databases">
        <authorList>
            <consortium name="Genoscope - CEA"/>
            <person name="William W."/>
        </authorList>
    </citation>
    <scope>NUCLEOTIDE SEQUENCE</scope>
</reference>
<keyword evidence="1" id="KW-0472">Membrane</keyword>
<evidence type="ECO:0000313" key="2">
    <source>
        <dbReference type="EMBL" id="CAD8197761.1"/>
    </source>
</evidence>
<gene>
    <name evidence="2" type="ORF">POCTA_138.1.T1150062</name>
</gene>
<comment type="caution">
    <text evidence="2">The sequence shown here is derived from an EMBL/GenBank/DDBJ whole genome shotgun (WGS) entry which is preliminary data.</text>
</comment>
<feature type="transmembrane region" description="Helical" evidence="1">
    <location>
        <begin position="28"/>
        <end position="51"/>
    </location>
</feature>
<dbReference type="EMBL" id="CAJJDP010000115">
    <property type="protein sequence ID" value="CAD8197761.1"/>
    <property type="molecule type" value="Genomic_DNA"/>
</dbReference>
<keyword evidence="1" id="KW-1133">Transmembrane helix</keyword>
<name>A0A8S1XAG3_PAROT</name>
<proteinExistence type="predicted"/>
<keyword evidence="3" id="KW-1185">Reference proteome</keyword>
<accession>A0A8S1XAG3</accession>
<evidence type="ECO:0000313" key="3">
    <source>
        <dbReference type="Proteomes" id="UP000683925"/>
    </source>
</evidence>
<protein>
    <recommendedName>
        <fullName evidence="4">Transmembrane protein</fullName>
    </recommendedName>
</protein>
<dbReference type="Proteomes" id="UP000683925">
    <property type="component" value="Unassembled WGS sequence"/>
</dbReference>